<feature type="domain" description="Transcription elongation factor GreA/GreB N-terminal" evidence="7">
    <location>
        <begin position="7"/>
        <end position="76"/>
    </location>
</feature>
<evidence type="ECO:0000259" key="7">
    <source>
        <dbReference type="Pfam" id="PF03449"/>
    </source>
</evidence>
<dbReference type="PIRSF" id="PIRSF006092">
    <property type="entry name" value="GreA_GreB"/>
    <property type="match status" value="1"/>
</dbReference>
<dbReference type="Pfam" id="PF03449">
    <property type="entry name" value="GreA_GreB_N"/>
    <property type="match status" value="1"/>
</dbReference>
<evidence type="ECO:0000256" key="6">
    <source>
        <dbReference type="ARBA" id="ARBA00030776"/>
    </source>
</evidence>
<evidence type="ECO:0000313" key="9">
    <source>
        <dbReference type="Proteomes" id="UP000501076"/>
    </source>
</evidence>
<evidence type="ECO:0000256" key="2">
    <source>
        <dbReference type="ARBA" id="ARBA00013729"/>
    </source>
</evidence>
<organism evidence="8 9">
    <name type="scientific">Priestia megaterium</name>
    <name type="common">Bacillus megaterium</name>
    <dbReference type="NCBI Taxonomy" id="1404"/>
    <lineage>
        <taxon>Bacteria</taxon>
        <taxon>Bacillati</taxon>
        <taxon>Bacillota</taxon>
        <taxon>Bacilli</taxon>
        <taxon>Bacillales</taxon>
        <taxon>Bacillaceae</taxon>
        <taxon>Priestia</taxon>
    </lineage>
</organism>
<dbReference type="Gene3D" id="3.10.50.30">
    <property type="entry name" value="Transcription elongation factor, GreA/GreB, C-terminal domain"/>
    <property type="match status" value="1"/>
</dbReference>
<dbReference type="GO" id="GO:0003677">
    <property type="term" value="F:DNA binding"/>
    <property type="evidence" value="ECO:0007669"/>
    <property type="project" value="UniProtKB-KW"/>
</dbReference>
<accession>A0A6M6E088</accession>
<keyword evidence="5" id="KW-0804">Transcription</keyword>
<evidence type="ECO:0000256" key="5">
    <source>
        <dbReference type="ARBA" id="ARBA00023163"/>
    </source>
</evidence>
<dbReference type="InterPro" id="IPR036805">
    <property type="entry name" value="Tscrpt_elong_fac_GreA/B_N_sf"/>
</dbReference>
<keyword evidence="3" id="KW-0805">Transcription regulation</keyword>
<dbReference type="RefSeq" id="WP_171778526.1">
    <property type="nucleotide sequence ID" value="NZ_CP045273.1"/>
</dbReference>
<keyword evidence="4" id="KW-0238">DNA-binding</keyword>
<dbReference type="SUPFAM" id="SSF54534">
    <property type="entry name" value="FKBP-like"/>
    <property type="match status" value="1"/>
</dbReference>
<dbReference type="InterPro" id="IPR023459">
    <property type="entry name" value="Tscrpt_elong_fac_GreA/B_fam"/>
</dbReference>
<evidence type="ECO:0000256" key="1">
    <source>
        <dbReference type="ARBA" id="ARBA00008213"/>
    </source>
</evidence>
<dbReference type="InterPro" id="IPR036953">
    <property type="entry name" value="GreA/GreB_C_sf"/>
</dbReference>
<dbReference type="PANTHER" id="PTHR30437:SF4">
    <property type="entry name" value="TRANSCRIPTION ELONGATION FACTOR GREA"/>
    <property type="match status" value="1"/>
</dbReference>
<dbReference type="AlphaFoldDB" id="A0A6M6E088"/>
<dbReference type="Gene3D" id="1.10.287.180">
    <property type="entry name" value="Transcription elongation factor, GreA/GreB, N-terminal domain"/>
    <property type="match status" value="1"/>
</dbReference>
<proteinExistence type="inferred from homology"/>
<keyword evidence="8" id="KW-0614">Plasmid</keyword>
<evidence type="ECO:0000313" key="8">
    <source>
        <dbReference type="EMBL" id="QJX80533.1"/>
    </source>
</evidence>
<dbReference type="GO" id="GO:0003746">
    <property type="term" value="F:translation elongation factor activity"/>
    <property type="evidence" value="ECO:0007669"/>
    <property type="project" value="UniProtKB-KW"/>
</dbReference>
<dbReference type="EMBL" id="CP045273">
    <property type="protein sequence ID" value="QJX80533.1"/>
    <property type="molecule type" value="Genomic_DNA"/>
</dbReference>
<dbReference type="PANTHER" id="PTHR30437">
    <property type="entry name" value="TRANSCRIPTION ELONGATION FACTOR GREA"/>
    <property type="match status" value="1"/>
</dbReference>
<reference evidence="8 9" key="1">
    <citation type="submission" date="2019-10" db="EMBL/GenBank/DDBJ databases">
        <title>Complete genome sequences for adaption low water activity.</title>
        <authorList>
            <person name="Zhao L."/>
            <person name="Zhong J."/>
        </authorList>
    </citation>
    <scope>NUCLEOTIDE SEQUENCE [LARGE SCALE GENOMIC DNA]</scope>
    <source>
        <strain evidence="8 9">FDU301</strain>
        <plasmid evidence="9">pfdu301a</plasmid>
    </source>
</reference>
<sequence>MKKENIRLTQAQYDALVLRRKQIIEEERPRIAEQIDIARGFGDLSENAEYHAAKEEQGLLEAEFQTIERQIKFAQIIKHSGSNDVVELGHLVSIESLNGDNKTFSFTLIGQDGNGETEVDIASKLGSVVLGKKAGDVVSYEANEASLGILKFKISKIQ</sequence>
<dbReference type="GO" id="GO:0032784">
    <property type="term" value="P:regulation of DNA-templated transcription elongation"/>
    <property type="evidence" value="ECO:0007669"/>
    <property type="project" value="InterPro"/>
</dbReference>
<dbReference type="GO" id="GO:0006354">
    <property type="term" value="P:DNA-templated transcription elongation"/>
    <property type="evidence" value="ECO:0007669"/>
    <property type="project" value="TreeGrafter"/>
</dbReference>
<keyword evidence="8" id="KW-0648">Protein biosynthesis</keyword>
<keyword evidence="8" id="KW-0251">Elongation factor</keyword>
<name>A0A6M6E088_PRIMG</name>
<gene>
    <name evidence="8" type="ORF">FDZ14_31070</name>
</gene>
<dbReference type="Proteomes" id="UP000501076">
    <property type="component" value="Plasmid pFDU301A"/>
</dbReference>
<dbReference type="InterPro" id="IPR022691">
    <property type="entry name" value="Tscrpt_elong_fac_GreA/B_N"/>
</dbReference>
<comment type="similarity">
    <text evidence="1">Belongs to the GreA/GreB family.</text>
</comment>
<geneLocation type="plasmid" evidence="9">
    <name>pfdu301a</name>
</geneLocation>
<evidence type="ECO:0000256" key="3">
    <source>
        <dbReference type="ARBA" id="ARBA00023015"/>
    </source>
</evidence>
<dbReference type="FunFam" id="1.10.287.180:FF:000001">
    <property type="entry name" value="Transcription elongation factor GreA"/>
    <property type="match status" value="1"/>
</dbReference>
<protein>
    <recommendedName>
        <fullName evidence="2">Transcription elongation factor GreA</fullName>
    </recommendedName>
    <alternativeName>
        <fullName evidence="6">Transcript cleavage factor GreA</fullName>
    </alternativeName>
</protein>
<dbReference type="GO" id="GO:0070063">
    <property type="term" value="F:RNA polymerase binding"/>
    <property type="evidence" value="ECO:0007669"/>
    <property type="project" value="InterPro"/>
</dbReference>
<evidence type="ECO:0000256" key="4">
    <source>
        <dbReference type="ARBA" id="ARBA00023125"/>
    </source>
</evidence>
<dbReference type="SUPFAM" id="SSF46557">
    <property type="entry name" value="GreA transcript cleavage protein, N-terminal domain"/>
    <property type="match status" value="1"/>
</dbReference>